<evidence type="ECO:0000259" key="10">
    <source>
        <dbReference type="Pfam" id="PF00294"/>
    </source>
</evidence>
<dbReference type="InterPro" id="IPR022463">
    <property type="entry name" value="1-PFruKinase"/>
</dbReference>
<dbReference type="InterPro" id="IPR017583">
    <property type="entry name" value="Tagatose/fructose_Pkinase"/>
</dbReference>
<dbReference type="PANTHER" id="PTHR46566">
    <property type="entry name" value="1-PHOSPHOFRUCTOKINASE-RELATED"/>
    <property type="match status" value="1"/>
</dbReference>
<keyword evidence="2 8" id="KW-0808">Transferase</keyword>
<comment type="similarity">
    <text evidence="8">Belongs to the carbohydrate kinase PfkB family. LacC subfamily.</text>
</comment>
<dbReference type="GO" id="GO:0016052">
    <property type="term" value="P:carbohydrate catabolic process"/>
    <property type="evidence" value="ECO:0007669"/>
    <property type="project" value="UniProtKB-ARBA"/>
</dbReference>
<dbReference type="FunFam" id="3.40.1190.20:FF:000001">
    <property type="entry name" value="Phosphofructokinase"/>
    <property type="match status" value="1"/>
</dbReference>
<dbReference type="CDD" id="cd01164">
    <property type="entry name" value="FruK_PfkB_like"/>
    <property type="match status" value="1"/>
</dbReference>
<evidence type="ECO:0000313" key="12">
    <source>
        <dbReference type="Proteomes" id="UP000321298"/>
    </source>
</evidence>
<dbReference type="EC" id="2.7.1.144" evidence="8"/>
<evidence type="ECO:0000256" key="6">
    <source>
        <dbReference type="ARBA" id="ARBA00022840"/>
    </source>
</evidence>
<reference evidence="11 12" key="1">
    <citation type="submission" date="2019-06" db="EMBL/GenBank/DDBJ databases">
        <title>Genome analyses of bacteria isolated from kimchi.</title>
        <authorList>
            <person name="Lee S."/>
            <person name="Ahn S."/>
            <person name="Roh S."/>
        </authorList>
    </citation>
    <scope>NUCLEOTIDE SEQUENCE [LARGE SCALE GENOMIC DNA]</scope>
    <source>
        <strain evidence="11 12">CBA3625</strain>
    </source>
</reference>
<dbReference type="NCBIfam" id="TIGR03828">
    <property type="entry name" value="pfkB"/>
    <property type="match status" value="1"/>
</dbReference>
<dbReference type="SUPFAM" id="SSF53613">
    <property type="entry name" value="Ribokinase-like"/>
    <property type="match status" value="1"/>
</dbReference>
<dbReference type="RefSeq" id="WP_147001144.1">
    <property type="nucleotide sequence ID" value="NZ_CP042387.1"/>
</dbReference>
<comment type="function">
    <text evidence="9">Catalyzes the ATP-dependent phosphorylation of fructose-l-phosphate to fructose-l,6-bisphosphate.</text>
</comment>
<dbReference type="Proteomes" id="UP000321298">
    <property type="component" value="Chromosome"/>
</dbReference>
<dbReference type="InterPro" id="IPR029056">
    <property type="entry name" value="Ribokinase-like"/>
</dbReference>
<evidence type="ECO:0000256" key="2">
    <source>
        <dbReference type="ARBA" id="ARBA00022679"/>
    </source>
</evidence>
<proteinExistence type="inferred from homology"/>
<evidence type="ECO:0000256" key="9">
    <source>
        <dbReference type="RuleBase" id="RU369061"/>
    </source>
</evidence>
<keyword evidence="4 8" id="KW-0547">Nucleotide-binding</keyword>
<keyword evidence="3 8" id="KW-0423">Lactose metabolism</keyword>
<dbReference type="AlphaFoldDB" id="A0AAP9ECB7"/>
<name>A0AAP9ECB7_LEULA</name>
<dbReference type="GO" id="GO:0005829">
    <property type="term" value="C:cytosol"/>
    <property type="evidence" value="ECO:0007669"/>
    <property type="project" value="TreeGrafter"/>
</dbReference>
<dbReference type="Pfam" id="PF00294">
    <property type="entry name" value="PfkB"/>
    <property type="match status" value="1"/>
</dbReference>
<dbReference type="GO" id="GO:0009024">
    <property type="term" value="F:tagatose-6-phosphate kinase activity"/>
    <property type="evidence" value="ECO:0007669"/>
    <property type="project" value="UniProtKB-EC"/>
</dbReference>
<dbReference type="PIRSF" id="PIRSF000535">
    <property type="entry name" value="1PFK/6PFK/LacC"/>
    <property type="match status" value="1"/>
</dbReference>
<dbReference type="GO" id="GO:0005524">
    <property type="term" value="F:ATP binding"/>
    <property type="evidence" value="ECO:0007669"/>
    <property type="project" value="UniProtKB-UniRule"/>
</dbReference>
<comment type="pathway">
    <text evidence="8">Carbohydrate metabolism; D-tagatose 6-phosphate degradation; D-glyceraldehyde 3-phosphate and glycerone phosphate from D-tagatose 6-phosphate: step 1/2.</text>
</comment>
<evidence type="ECO:0000256" key="1">
    <source>
        <dbReference type="ARBA" id="ARBA00005380"/>
    </source>
</evidence>
<dbReference type="GO" id="GO:0005988">
    <property type="term" value="P:lactose metabolic process"/>
    <property type="evidence" value="ECO:0007669"/>
    <property type="project" value="UniProtKB-KW"/>
</dbReference>
<dbReference type="GO" id="GO:0044281">
    <property type="term" value="P:small molecule metabolic process"/>
    <property type="evidence" value="ECO:0007669"/>
    <property type="project" value="UniProtKB-ARBA"/>
</dbReference>
<dbReference type="InterPro" id="IPR011611">
    <property type="entry name" value="PfkB_dom"/>
</dbReference>
<feature type="domain" description="Carbohydrate kinase PfkB" evidence="10">
    <location>
        <begin position="8"/>
        <end position="280"/>
    </location>
</feature>
<evidence type="ECO:0000313" key="11">
    <source>
        <dbReference type="EMBL" id="QEA44280.1"/>
    </source>
</evidence>
<evidence type="ECO:0000256" key="3">
    <source>
        <dbReference type="ARBA" id="ARBA00022736"/>
    </source>
</evidence>
<dbReference type="GO" id="GO:0008662">
    <property type="term" value="F:1-phosphofructokinase activity"/>
    <property type="evidence" value="ECO:0007669"/>
    <property type="project" value="UniProtKB-UniRule"/>
</dbReference>
<dbReference type="Gene3D" id="3.40.1190.20">
    <property type="match status" value="1"/>
</dbReference>
<dbReference type="GeneID" id="66531781"/>
<keyword evidence="12" id="KW-1185">Reference proteome</keyword>
<organism evidence="11 12">
    <name type="scientific">Leuconostoc lactis</name>
    <dbReference type="NCBI Taxonomy" id="1246"/>
    <lineage>
        <taxon>Bacteria</taxon>
        <taxon>Bacillati</taxon>
        <taxon>Bacillota</taxon>
        <taxon>Bacilli</taxon>
        <taxon>Lactobacillales</taxon>
        <taxon>Lactobacillaceae</taxon>
        <taxon>Leuconostoc</taxon>
    </lineage>
</organism>
<dbReference type="EMBL" id="CP042387">
    <property type="protein sequence ID" value="QEA44280.1"/>
    <property type="molecule type" value="Genomic_DNA"/>
</dbReference>
<comment type="catalytic activity">
    <reaction evidence="7 9">
        <text>beta-D-fructose 1-phosphate + ATP = beta-D-fructose 1,6-bisphosphate + ADP + H(+)</text>
        <dbReference type="Rhea" id="RHEA:14213"/>
        <dbReference type="ChEBI" id="CHEBI:15378"/>
        <dbReference type="ChEBI" id="CHEBI:30616"/>
        <dbReference type="ChEBI" id="CHEBI:32966"/>
        <dbReference type="ChEBI" id="CHEBI:138881"/>
        <dbReference type="ChEBI" id="CHEBI:456216"/>
        <dbReference type="EC" id="2.7.1.56"/>
    </reaction>
</comment>
<evidence type="ECO:0000256" key="8">
    <source>
        <dbReference type="PIRNR" id="PIRNR000535"/>
    </source>
</evidence>
<protein>
    <recommendedName>
        <fullName evidence="8">Tagatose-6-phosphate kinase</fullName>
        <ecNumber evidence="8">2.7.1.144</ecNumber>
    </recommendedName>
</protein>
<sequence>MIYTVTLNPSLDYITRLPILTLGETNRSTSQTLFPGGKGINVSRLLSHLDIDNTALGFLGGFTGEHLQATLNEPHLKQAFTTIAGNTRINLKIKADVETEINATGPEITPDELATFLQQFDQLTADDMVILSGSVPKSLAADIYQHIIEKITQHQAQFVIDTTGTPLQAALNQHPLLVKPNRHELAQLYHTTLTTQADVQHWGHQLLADGAQLAIVSLAGDGALLLTPDGDYFAAPVAGTVKNSVGAGDSMIAGFVGTWLQTADVLESFKMAVASGTATAFSDDIATKATIASIYQQVRVTPI</sequence>
<keyword evidence="6 8" id="KW-0067">ATP-binding</keyword>
<dbReference type="InterPro" id="IPR002173">
    <property type="entry name" value="Carboh/pur_kinase_PfkB_CS"/>
</dbReference>
<evidence type="ECO:0000256" key="5">
    <source>
        <dbReference type="ARBA" id="ARBA00022777"/>
    </source>
</evidence>
<comment type="similarity">
    <text evidence="1">Belongs to the carbohydrate kinase pfkB family.</text>
</comment>
<dbReference type="PANTHER" id="PTHR46566:SF1">
    <property type="entry name" value="1-PHOSPHOFRUCTOKINASE"/>
    <property type="match status" value="1"/>
</dbReference>
<evidence type="ECO:0000256" key="4">
    <source>
        <dbReference type="ARBA" id="ARBA00022741"/>
    </source>
</evidence>
<keyword evidence="5 9" id="KW-0418">Kinase</keyword>
<evidence type="ECO:0000256" key="7">
    <source>
        <dbReference type="ARBA" id="ARBA00047745"/>
    </source>
</evidence>
<accession>A0AAP9ECB7</accession>
<dbReference type="PROSITE" id="PS00584">
    <property type="entry name" value="PFKB_KINASES_2"/>
    <property type="match status" value="1"/>
</dbReference>
<gene>
    <name evidence="11" type="primary">pfkB</name>
    <name evidence="11" type="ORF">FGL83_06190</name>
</gene>
<comment type="catalytic activity">
    <reaction evidence="8">
        <text>D-tagatofuranose 6-phosphate + ATP = D-tagatofuranose 1,6-bisphosphate + ADP + H(+)</text>
        <dbReference type="Rhea" id="RHEA:12420"/>
        <dbReference type="ChEBI" id="CHEBI:15378"/>
        <dbReference type="ChEBI" id="CHEBI:30616"/>
        <dbReference type="ChEBI" id="CHEBI:58694"/>
        <dbReference type="ChEBI" id="CHEBI:58695"/>
        <dbReference type="ChEBI" id="CHEBI:456216"/>
        <dbReference type="EC" id="2.7.1.144"/>
    </reaction>
</comment>
<dbReference type="NCBIfam" id="TIGR03168">
    <property type="entry name" value="1-PFK"/>
    <property type="match status" value="1"/>
</dbReference>